<feature type="region of interest" description="Disordered" evidence="1">
    <location>
        <begin position="760"/>
        <end position="805"/>
    </location>
</feature>
<dbReference type="SUPFAM" id="SSF48230">
    <property type="entry name" value="Chondroitin AC/alginate lyase"/>
    <property type="match status" value="1"/>
</dbReference>
<protein>
    <submittedName>
        <fullName evidence="3">DNRLRE domain-containing protein</fullName>
    </submittedName>
</protein>
<evidence type="ECO:0000256" key="2">
    <source>
        <dbReference type="SAM" id="SignalP"/>
    </source>
</evidence>
<dbReference type="Gene3D" id="2.70.98.70">
    <property type="match status" value="1"/>
</dbReference>
<feature type="chain" id="PRO_5046785701" evidence="2">
    <location>
        <begin position="22"/>
        <end position="997"/>
    </location>
</feature>
<dbReference type="EMBL" id="JAQNDK010000004">
    <property type="protein sequence ID" value="MDC0682468.1"/>
    <property type="molecule type" value="Genomic_DNA"/>
</dbReference>
<dbReference type="NCBIfam" id="NF033679">
    <property type="entry name" value="DNRLRE_dom"/>
    <property type="match status" value="1"/>
</dbReference>
<dbReference type="Gene3D" id="1.50.10.100">
    <property type="entry name" value="Chondroitin AC/alginate lyase"/>
    <property type="match status" value="1"/>
</dbReference>
<dbReference type="PROSITE" id="PS51257">
    <property type="entry name" value="PROKAR_LIPOPROTEIN"/>
    <property type="match status" value="1"/>
</dbReference>
<accession>A0ABT5C7S3</accession>
<feature type="compositionally biased region" description="Low complexity" evidence="1">
    <location>
        <begin position="791"/>
        <end position="800"/>
    </location>
</feature>
<evidence type="ECO:0000313" key="4">
    <source>
        <dbReference type="Proteomes" id="UP001217485"/>
    </source>
</evidence>
<reference evidence="3 4" key="1">
    <citation type="submission" date="2023-01" db="EMBL/GenBank/DDBJ databases">
        <title>Minimal conservation of predation-associated metabolite biosynthetic gene clusters underscores biosynthetic potential of Myxococcota including descriptions for ten novel species: Archangium lansinium sp. nov., Myxococcus landrumus sp. nov., Nannocystis bai.</title>
        <authorList>
            <person name="Ahearne A."/>
            <person name="Stevens C."/>
            <person name="Dowd S."/>
        </authorList>
    </citation>
    <scope>NUCLEOTIDE SEQUENCE [LARGE SCALE GENOMIC DNA]</scope>
    <source>
        <strain evidence="3 4">WIWO2</strain>
    </source>
</reference>
<proteinExistence type="predicted"/>
<keyword evidence="2" id="KW-0732">Signal</keyword>
<feature type="signal peptide" evidence="2">
    <location>
        <begin position="1"/>
        <end position="21"/>
    </location>
</feature>
<dbReference type="RefSeq" id="WP_272100416.1">
    <property type="nucleotide sequence ID" value="NZ_JAQNDK010000004.1"/>
</dbReference>
<organism evidence="3 4">
    <name type="scientific">Sorangium atrum</name>
    <dbReference type="NCBI Taxonomy" id="2995308"/>
    <lineage>
        <taxon>Bacteria</taxon>
        <taxon>Pseudomonadati</taxon>
        <taxon>Myxococcota</taxon>
        <taxon>Polyangia</taxon>
        <taxon>Polyangiales</taxon>
        <taxon>Polyangiaceae</taxon>
        <taxon>Sorangium</taxon>
    </lineage>
</organism>
<dbReference type="Proteomes" id="UP001217485">
    <property type="component" value="Unassembled WGS sequence"/>
</dbReference>
<name>A0ABT5C7S3_9BACT</name>
<keyword evidence="4" id="KW-1185">Reference proteome</keyword>
<gene>
    <name evidence="3" type="ORF">POL72_32360</name>
</gene>
<comment type="caution">
    <text evidence="3">The sequence shown here is derived from an EMBL/GenBank/DDBJ whole genome shotgun (WGS) entry which is preliminary data.</text>
</comment>
<sequence length="997" mass="104983">MRKISRFLALTFLAGISGVLGCLGGPDSDEPAELAEEDVGASEEMLVARPAARLILTDPVIARLKARAAAGDAAWTALKKRCDDYTTGTMHPPSGSTYPGYPNVGQGYQGDEYPPVVRALGICYRVTTDTAAQARYGEAGVRLLEAMSTPVASGGQKPSTDQGYGIRNYVVGMAFGYDWLYPALPAATKTRLVASMNAWIDWYDESGLIKNDPIGNYFAGYYLAKTAAALATEGENAKASVYWSDVATRMWGQLVKPKFTSMMGGGGWPEGWGYGSRAVLYMVEALWATKTATGLDWWKELPLAREEATYARYFTWPSLKHMDDQGTIRAGIDMRPSAALFLGLATMLEQQGDTSAAVARGFAADVIAAAGDDSAPWSKFLYGDTGAARSGYQSSALSHFAAGPGHVGMRSSWDKTAVWGALSGGAYINAAYSGEQMFNAGGLSVVVGDQPVLMNATGWLPQNCGNACENLVNDDSYGTSQRRLHNTFFVDDATNRYNPGQNSLSPVDSNAHVERYEDRGAFVRARATGLGDQYGSATVKPVSQFTRDVVFFRPGSFVLFDRTTVAKASADQWMSFHTPVAPRQVTTADATQKRFDVVVGATLVGSVRTLLPRSASTTTTTLPASTARLEVHAPVRAAAQQWLTVVSAGAALGEQTRLSSADGNVIAGNVVGVELSAPQNQVVLFSADQAATGAVSSAEYLVSQTAAEHVLVDVAPSSSGYAVTAVASGGKWRIRVSAGGALQVSGASKTLSFKVSATGAVTAGSSTPPTSTPTTPPPPTEPTPPTPSTPTEPTQPTTPSGTAQTLTFTQGVNGYTGVQDLSISSLNYSSSNPVGTLYKTNDVLLADTRSYTTKALIRFDVSQIPTTATVTAATLDVTFESWVGPQALNGNFMKTPWSYSSATLGFTSGGAGSNWTAPGIGSGDVQGPTFQFLNIDASGYQRKSIALDPGSVQRWVRSSAANQGLVLANAATGKDLRICSSEVANAARRPTLSVTFQ</sequence>
<evidence type="ECO:0000256" key="1">
    <source>
        <dbReference type="SAM" id="MobiDB-lite"/>
    </source>
</evidence>
<evidence type="ECO:0000313" key="3">
    <source>
        <dbReference type="EMBL" id="MDC0682468.1"/>
    </source>
</evidence>
<feature type="compositionally biased region" description="Pro residues" evidence="1">
    <location>
        <begin position="770"/>
        <end position="790"/>
    </location>
</feature>
<dbReference type="InterPro" id="IPR008929">
    <property type="entry name" value="Chondroitin_lyas"/>
</dbReference>